<sequence length="289" mass="33854">MPTNLPGNQFQTFSHFAPDTLFHIARLEEHVPQLNHSHKPHAHPFYSVTWVQEGSGIHVNNGKAYEVAPNQLFFLAPGKMHSWQLSADTKGYNLFFDSDFCRGTSGHLLYRYPFFHANKEHPLLQVTDPDALFADIFDFIFSEYQSKQANRFEVILSALHIVLELSDRLYHEQWNGNGTYLYDRIRQYEQLIEHQFLTVRMVSDYAAQMNVTPHYLNQLCKKVVGKTASQLYHERIVLEARFLLAYTSDSVKEIGFRLGFQDPSYFVRFFRKNTGETPADFRQRKNHQR</sequence>
<dbReference type="OrthoDB" id="9793451at2"/>
<dbReference type="InterPro" id="IPR037923">
    <property type="entry name" value="HTH-like"/>
</dbReference>
<dbReference type="PROSITE" id="PS01124">
    <property type="entry name" value="HTH_ARAC_FAMILY_2"/>
    <property type="match status" value="1"/>
</dbReference>
<dbReference type="InterPro" id="IPR003313">
    <property type="entry name" value="AraC-bd"/>
</dbReference>
<evidence type="ECO:0000313" key="6">
    <source>
        <dbReference type="Proteomes" id="UP000441754"/>
    </source>
</evidence>
<dbReference type="Gene3D" id="1.10.10.60">
    <property type="entry name" value="Homeodomain-like"/>
    <property type="match status" value="1"/>
</dbReference>
<keyword evidence="2" id="KW-0238">DNA-binding</keyword>
<dbReference type="SUPFAM" id="SSF51215">
    <property type="entry name" value="Regulatory protein AraC"/>
    <property type="match status" value="1"/>
</dbReference>
<evidence type="ECO:0000256" key="2">
    <source>
        <dbReference type="ARBA" id="ARBA00023125"/>
    </source>
</evidence>
<accession>A0A7K0ELZ6</accession>
<reference evidence="5 6" key="1">
    <citation type="journal article" date="2018" name="Antonie Van Leeuwenhoek">
        <title>Larkinella terrae sp. nov., isolated from soil on Jeju Island, South Korea.</title>
        <authorList>
            <person name="Ten L.N."/>
            <person name="Jeon J."/>
            <person name="Park S.J."/>
            <person name="Park S."/>
            <person name="Lee S.Y."/>
            <person name="Kim M.K."/>
            <person name="Jung H.Y."/>
        </authorList>
    </citation>
    <scope>NUCLEOTIDE SEQUENCE [LARGE SCALE GENOMIC DNA]</scope>
    <source>
        <strain evidence="5 6">KCTC 52001</strain>
    </source>
</reference>
<dbReference type="SUPFAM" id="SSF46689">
    <property type="entry name" value="Homeodomain-like"/>
    <property type="match status" value="1"/>
</dbReference>
<dbReference type="GO" id="GO:0003700">
    <property type="term" value="F:DNA-binding transcription factor activity"/>
    <property type="evidence" value="ECO:0007669"/>
    <property type="project" value="InterPro"/>
</dbReference>
<feature type="domain" description="HTH araC/xylS-type" evidence="4">
    <location>
        <begin position="186"/>
        <end position="284"/>
    </location>
</feature>
<dbReference type="InterPro" id="IPR020449">
    <property type="entry name" value="Tscrpt_reg_AraC-type_HTH"/>
</dbReference>
<dbReference type="RefSeq" id="WP_154176112.1">
    <property type="nucleotide sequence ID" value="NZ_WJXZ01000009.1"/>
</dbReference>
<keyword evidence="3" id="KW-0804">Transcription</keyword>
<dbReference type="AlphaFoldDB" id="A0A7K0ELZ6"/>
<dbReference type="Pfam" id="PF12833">
    <property type="entry name" value="HTH_18"/>
    <property type="match status" value="1"/>
</dbReference>
<comment type="caution">
    <text evidence="5">The sequence shown here is derived from an EMBL/GenBank/DDBJ whole genome shotgun (WGS) entry which is preliminary data.</text>
</comment>
<dbReference type="SMART" id="SM00342">
    <property type="entry name" value="HTH_ARAC"/>
    <property type="match status" value="1"/>
</dbReference>
<evidence type="ECO:0000259" key="4">
    <source>
        <dbReference type="PROSITE" id="PS01124"/>
    </source>
</evidence>
<dbReference type="GO" id="GO:0043565">
    <property type="term" value="F:sequence-specific DNA binding"/>
    <property type="evidence" value="ECO:0007669"/>
    <property type="project" value="InterPro"/>
</dbReference>
<name>A0A7K0ELZ6_9BACT</name>
<organism evidence="5 6">
    <name type="scientific">Larkinella terrae</name>
    <dbReference type="NCBI Taxonomy" id="2025311"/>
    <lineage>
        <taxon>Bacteria</taxon>
        <taxon>Pseudomonadati</taxon>
        <taxon>Bacteroidota</taxon>
        <taxon>Cytophagia</taxon>
        <taxon>Cytophagales</taxon>
        <taxon>Spirosomataceae</taxon>
        <taxon>Larkinella</taxon>
    </lineage>
</organism>
<evidence type="ECO:0000256" key="3">
    <source>
        <dbReference type="ARBA" id="ARBA00023163"/>
    </source>
</evidence>
<dbReference type="PANTHER" id="PTHR43280:SF32">
    <property type="entry name" value="TRANSCRIPTIONAL REGULATORY PROTEIN"/>
    <property type="match status" value="1"/>
</dbReference>
<dbReference type="PANTHER" id="PTHR43280">
    <property type="entry name" value="ARAC-FAMILY TRANSCRIPTIONAL REGULATOR"/>
    <property type="match status" value="1"/>
</dbReference>
<keyword evidence="6" id="KW-1185">Reference proteome</keyword>
<evidence type="ECO:0000313" key="5">
    <source>
        <dbReference type="EMBL" id="MRS62742.1"/>
    </source>
</evidence>
<gene>
    <name evidence="5" type="ORF">GJJ30_15690</name>
</gene>
<proteinExistence type="predicted"/>
<dbReference type="InterPro" id="IPR009057">
    <property type="entry name" value="Homeodomain-like_sf"/>
</dbReference>
<evidence type="ECO:0000256" key="1">
    <source>
        <dbReference type="ARBA" id="ARBA00023015"/>
    </source>
</evidence>
<dbReference type="Pfam" id="PF02311">
    <property type="entry name" value="AraC_binding"/>
    <property type="match status" value="1"/>
</dbReference>
<dbReference type="EMBL" id="WJXZ01000009">
    <property type="protein sequence ID" value="MRS62742.1"/>
    <property type="molecule type" value="Genomic_DNA"/>
</dbReference>
<dbReference type="InterPro" id="IPR018060">
    <property type="entry name" value="HTH_AraC"/>
</dbReference>
<protein>
    <submittedName>
        <fullName evidence="5">Helix-turn-helix domain-containing protein</fullName>
    </submittedName>
</protein>
<dbReference type="Gene3D" id="2.60.120.10">
    <property type="entry name" value="Jelly Rolls"/>
    <property type="match status" value="1"/>
</dbReference>
<dbReference type="Proteomes" id="UP000441754">
    <property type="component" value="Unassembled WGS sequence"/>
</dbReference>
<keyword evidence="1" id="KW-0805">Transcription regulation</keyword>
<dbReference type="PRINTS" id="PR00032">
    <property type="entry name" value="HTHARAC"/>
</dbReference>
<dbReference type="InterPro" id="IPR014710">
    <property type="entry name" value="RmlC-like_jellyroll"/>
</dbReference>